<feature type="compositionally biased region" description="Basic and acidic residues" evidence="1">
    <location>
        <begin position="444"/>
        <end position="457"/>
    </location>
</feature>
<sequence>MMMITGILRGFTSSLFLVIFVTAQSSDSNATVDVPPKEAQAIYLPTTAGTFRRGPTIQNDKSGQFFTVTGQCGKMFLKTTDIGHDASQISQSVDLSLECYPHPQRVVIQDDASITVVSPGPNKVEANKCQGLQNCGDKPNIQSVPFVIGKANMPTSIEKSLNDEFNVCPASATSNFLFTNEMGCQNPSGGIPDHLNPSSTGTYRTFPRWKTNEDGFFDLLRPFMYQGKGQKKEQLFERTNSFLTFKNGDDLKASHKWHSCKGLCDRGNIIKYHMKQASWKTTIYLTGGSKGFKMCIKPEDHNNDDVAPKCREKFELFVLPQNGVVIWPKTGRASMLEMKGPSITGDKEHFAIEVGFGYGKGANGQLAGEFYVANQYREMVVSDSDGWDVQEASEVAFFFEDPESLMKNGGIFSPHMTSGRTYYKADAQIKEIATPSGEPGKAVEAGKEDLKTPKDDVPLPNIVTTTPASKRISSNAQAGVLLQTSDNNSEAIYLPGKWWAWGIYIGFIAGSLGGVGLISLVFYFLRRSVYGFWYRGMYKRYGCDASGTTGGITGVGFGNTTTGAITVGGTTGGGGTTAGTTGTTGTNSGMTTKGTTSGGTRGSMTSTSGASTIAM</sequence>
<dbReference type="AlphaFoldDB" id="A0AAE9D9Y6"/>
<feature type="transmembrane region" description="Helical" evidence="2">
    <location>
        <begin position="498"/>
        <end position="525"/>
    </location>
</feature>
<keyword evidence="2" id="KW-0472">Membrane</keyword>
<dbReference type="PANTHER" id="PTHR40314">
    <property type="entry name" value="PROTEIN CBG09102-RELATED"/>
    <property type="match status" value="1"/>
</dbReference>
<evidence type="ECO:0000256" key="3">
    <source>
        <dbReference type="SAM" id="SignalP"/>
    </source>
</evidence>
<feature type="chain" id="PRO_5042026414" evidence="3">
    <location>
        <begin position="24"/>
        <end position="615"/>
    </location>
</feature>
<accession>A0AAE9D9Y6</accession>
<feature type="signal peptide" evidence="3">
    <location>
        <begin position="1"/>
        <end position="23"/>
    </location>
</feature>
<gene>
    <name evidence="4" type="ORF">L3Y34_000634</name>
</gene>
<dbReference type="Proteomes" id="UP000827892">
    <property type="component" value="Chromosome III"/>
</dbReference>
<dbReference type="PANTHER" id="PTHR40314:SF3">
    <property type="entry name" value="VWFD DOMAIN-CONTAINING PROTEIN"/>
    <property type="match status" value="1"/>
</dbReference>
<proteinExistence type="predicted"/>
<feature type="region of interest" description="Disordered" evidence="1">
    <location>
        <begin position="435"/>
        <end position="461"/>
    </location>
</feature>
<reference evidence="4 5" key="1">
    <citation type="submission" date="2022-05" db="EMBL/GenBank/DDBJ databases">
        <title>Chromosome-level reference genomes for two strains of Caenorhabditis briggsae: an improved platform for comparative genomics.</title>
        <authorList>
            <person name="Stevens L."/>
            <person name="Andersen E.C."/>
        </authorList>
    </citation>
    <scope>NUCLEOTIDE SEQUENCE [LARGE SCALE GENOMIC DNA]</scope>
    <source>
        <strain evidence="4">QX1410_ONT</strain>
        <tissue evidence="4">Whole-organism</tissue>
    </source>
</reference>
<keyword evidence="2" id="KW-0812">Transmembrane</keyword>
<feature type="compositionally biased region" description="Low complexity" evidence="1">
    <location>
        <begin position="578"/>
        <end position="595"/>
    </location>
</feature>
<name>A0AAE9D9Y6_CAEBR</name>
<evidence type="ECO:0000313" key="5">
    <source>
        <dbReference type="Proteomes" id="UP000827892"/>
    </source>
</evidence>
<organism evidence="4 5">
    <name type="scientific">Caenorhabditis briggsae</name>
    <dbReference type="NCBI Taxonomy" id="6238"/>
    <lineage>
        <taxon>Eukaryota</taxon>
        <taxon>Metazoa</taxon>
        <taxon>Ecdysozoa</taxon>
        <taxon>Nematoda</taxon>
        <taxon>Chromadorea</taxon>
        <taxon>Rhabditida</taxon>
        <taxon>Rhabditina</taxon>
        <taxon>Rhabditomorpha</taxon>
        <taxon>Rhabditoidea</taxon>
        <taxon>Rhabditidae</taxon>
        <taxon>Peloderinae</taxon>
        <taxon>Caenorhabditis</taxon>
    </lineage>
</organism>
<protein>
    <submittedName>
        <fullName evidence="4">Uncharacterized protein</fullName>
    </submittedName>
</protein>
<feature type="region of interest" description="Disordered" evidence="1">
    <location>
        <begin position="571"/>
        <end position="615"/>
    </location>
</feature>
<evidence type="ECO:0000256" key="2">
    <source>
        <dbReference type="SAM" id="Phobius"/>
    </source>
</evidence>
<keyword evidence="3" id="KW-0732">Signal</keyword>
<feature type="compositionally biased region" description="Low complexity" evidence="1">
    <location>
        <begin position="602"/>
        <end position="615"/>
    </location>
</feature>
<evidence type="ECO:0000256" key="1">
    <source>
        <dbReference type="SAM" id="MobiDB-lite"/>
    </source>
</evidence>
<dbReference type="InterPro" id="IPR055273">
    <property type="entry name" value="CBG09102/CBG15751-like_dom"/>
</dbReference>
<evidence type="ECO:0000313" key="4">
    <source>
        <dbReference type="EMBL" id="ULT99440.1"/>
    </source>
</evidence>
<keyword evidence="2" id="KW-1133">Transmembrane helix</keyword>
<dbReference type="EMBL" id="CP090893">
    <property type="protein sequence ID" value="ULT99440.1"/>
    <property type="molecule type" value="Genomic_DNA"/>
</dbReference>